<keyword evidence="2" id="KW-0812">Transmembrane</keyword>
<organism evidence="4 5">
    <name type="scientific">Polyporus arcularius HHB13444</name>
    <dbReference type="NCBI Taxonomy" id="1314778"/>
    <lineage>
        <taxon>Eukaryota</taxon>
        <taxon>Fungi</taxon>
        <taxon>Dikarya</taxon>
        <taxon>Basidiomycota</taxon>
        <taxon>Agaricomycotina</taxon>
        <taxon>Agaricomycetes</taxon>
        <taxon>Polyporales</taxon>
        <taxon>Polyporaceae</taxon>
        <taxon>Polyporus</taxon>
    </lineage>
</organism>
<gene>
    <name evidence="4" type="ORF">K466DRAFT_666843</name>
</gene>
<feature type="transmembrane region" description="Helical" evidence="2">
    <location>
        <begin position="93"/>
        <end position="114"/>
    </location>
</feature>
<evidence type="ECO:0000313" key="4">
    <source>
        <dbReference type="EMBL" id="TFK81894.1"/>
    </source>
</evidence>
<dbReference type="Proteomes" id="UP000308197">
    <property type="component" value="Unassembled WGS sequence"/>
</dbReference>
<accession>A0A5C3NX35</accession>
<sequence>MSSDAEANLAAMIVGLLDGDYYVQKYCTAAASVLFLYEAFITFDREVAYFWTAKWTRASFLFFANKWISMAVSATTFAQFGSFPSDRRLVCSLFLFAAKVLSILQFIPFAAFSALRASALSGSKSLALVVFVLSLAPVATNLVYFGYNFAGQNIPGVLCFRTDSTTAAINLRWGSLDVIAYRCILTPFVIISRVLLIAADILLICITWTKLNGGPGTLRIMQQSKRLSLSDILVRDGIIYFVALLTLNVLHLALSVNAQVAGDAYVEESNVTIFTSPITAVLVSRFLLELQEANHVVVRMDPDDPLHSSRNTYDTPTFIAPLGAYITSDSSAPPDSGSELYTGSHSDDPWEEEGKTLRLASQTATSTA</sequence>
<evidence type="ECO:0000313" key="5">
    <source>
        <dbReference type="Proteomes" id="UP000308197"/>
    </source>
</evidence>
<feature type="domain" description="DUF6533" evidence="3">
    <location>
        <begin position="26"/>
        <end position="70"/>
    </location>
</feature>
<keyword evidence="2" id="KW-1133">Transmembrane helix</keyword>
<feature type="transmembrane region" description="Helical" evidence="2">
    <location>
        <begin position="126"/>
        <end position="147"/>
    </location>
</feature>
<feature type="compositionally biased region" description="Basic and acidic residues" evidence="1">
    <location>
        <begin position="345"/>
        <end position="356"/>
    </location>
</feature>
<evidence type="ECO:0000256" key="1">
    <source>
        <dbReference type="SAM" id="MobiDB-lite"/>
    </source>
</evidence>
<feature type="transmembrane region" description="Helical" evidence="2">
    <location>
        <begin position="232"/>
        <end position="254"/>
    </location>
</feature>
<dbReference type="InParanoid" id="A0A5C3NX35"/>
<evidence type="ECO:0000256" key="2">
    <source>
        <dbReference type="SAM" id="Phobius"/>
    </source>
</evidence>
<keyword evidence="5" id="KW-1185">Reference proteome</keyword>
<evidence type="ECO:0000259" key="3">
    <source>
        <dbReference type="Pfam" id="PF20151"/>
    </source>
</evidence>
<feature type="compositionally biased region" description="Polar residues" evidence="1">
    <location>
        <begin position="359"/>
        <end position="368"/>
    </location>
</feature>
<feature type="compositionally biased region" description="Polar residues" evidence="1">
    <location>
        <begin position="329"/>
        <end position="344"/>
    </location>
</feature>
<feature type="region of interest" description="Disordered" evidence="1">
    <location>
        <begin position="329"/>
        <end position="368"/>
    </location>
</feature>
<feature type="transmembrane region" description="Helical" evidence="2">
    <location>
        <begin position="22"/>
        <end position="40"/>
    </location>
</feature>
<keyword evidence="2" id="KW-0472">Membrane</keyword>
<feature type="transmembrane region" description="Helical" evidence="2">
    <location>
        <begin position="60"/>
        <end position="81"/>
    </location>
</feature>
<dbReference type="STRING" id="1314778.A0A5C3NX35"/>
<feature type="transmembrane region" description="Helical" evidence="2">
    <location>
        <begin position="179"/>
        <end position="211"/>
    </location>
</feature>
<dbReference type="EMBL" id="ML211546">
    <property type="protein sequence ID" value="TFK81894.1"/>
    <property type="molecule type" value="Genomic_DNA"/>
</dbReference>
<dbReference type="InterPro" id="IPR045340">
    <property type="entry name" value="DUF6533"/>
</dbReference>
<reference evidence="4 5" key="1">
    <citation type="journal article" date="2019" name="Nat. Ecol. Evol.">
        <title>Megaphylogeny resolves global patterns of mushroom evolution.</title>
        <authorList>
            <person name="Varga T."/>
            <person name="Krizsan K."/>
            <person name="Foldi C."/>
            <person name="Dima B."/>
            <person name="Sanchez-Garcia M."/>
            <person name="Sanchez-Ramirez S."/>
            <person name="Szollosi G.J."/>
            <person name="Szarkandi J.G."/>
            <person name="Papp V."/>
            <person name="Albert L."/>
            <person name="Andreopoulos W."/>
            <person name="Angelini C."/>
            <person name="Antonin V."/>
            <person name="Barry K.W."/>
            <person name="Bougher N.L."/>
            <person name="Buchanan P."/>
            <person name="Buyck B."/>
            <person name="Bense V."/>
            <person name="Catcheside P."/>
            <person name="Chovatia M."/>
            <person name="Cooper J."/>
            <person name="Damon W."/>
            <person name="Desjardin D."/>
            <person name="Finy P."/>
            <person name="Geml J."/>
            <person name="Haridas S."/>
            <person name="Hughes K."/>
            <person name="Justo A."/>
            <person name="Karasinski D."/>
            <person name="Kautmanova I."/>
            <person name="Kiss B."/>
            <person name="Kocsube S."/>
            <person name="Kotiranta H."/>
            <person name="LaButti K.M."/>
            <person name="Lechner B.E."/>
            <person name="Liimatainen K."/>
            <person name="Lipzen A."/>
            <person name="Lukacs Z."/>
            <person name="Mihaltcheva S."/>
            <person name="Morgado L.N."/>
            <person name="Niskanen T."/>
            <person name="Noordeloos M.E."/>
            <person name="Ohm R.A."/>
            <person name="Ortiz-Santana B."/>
            <person name="Ovrebo C."/>
            <person name="Racz N."/>
            <person name="Riley R."/>
            <person name="Savchenko A."/>
            <person name="Shiryaev A."/>
            <person name="Soop K."/>
            <person name="Spirin V."/>
            <person name="Szebenyi C."/>
            <person name="Tomsovsky M."/>
            <person name="Tulloss R.E."/>
            <person name="Uehling J."/>
            <person name="Grigoriev I.V."/>
            <person name="Vagvolgyi C."/>
            <person name="Papp T."/>
            <person name="Martin F.M."/>
            <person name="Miettinen O."/>
            <person name="Hibbett D.S."/>
            <person name="Nagy L.G."/>
        </authorList>
    </citation>
    <scope>NUCLEOTIDE SEQUENCE [LARGE SCALE GENOMIC DNA]</scope>
    <source>
        <strain evidence="4 5">HHB13444</strain>
    </source>
</reference>
<dbReference type="Pfam" id="PF20151">
    <property type="entry name" value="DUF6533"/>
    <property type="match status" value="1"/>
</dbReference>
<name>A0A5C3NX35_9APHY</name>
<dbReference type="AlphaFoldDB" id="A0A5C3NX35"/>
<protein>
    <recommendedName>
        <fullName evidence="3">DUF6533 domain-containing protein</fullName>
    </recommendedName>
</protein>
<proteinExistence type="predicted"/>